<sequence length="98" mass="11420">MSKIKKERLVNELRIVLRERQKGKCCYCRQPMTAYPRGRMPQGGYRHDGETIEHLQRRRDGGKTTRDNVALACFQCNSDRGAVDWFTYASYRSGELFG</sequence>
<gene>
    <name evidence="2" type="ORF">DUT91_00025</name>
</gene>
<reference evidence="2 3" key="1">
    <citation type="submission" date="2018-07" db="EMBL/GenBank/DDBJ databases">
        <title>The draft genome of Phyllobacterium salinisoli.</title>
        <authorList>
            <person name="Liu L."/>
            <person name="Li L."/>
            <person name="Zhang X."/>
            <person name="Liang L."/>
        </authorList>
    </citation>
    <scope>NUCLEOTIDE SEQUENCE [LARGE SCALE GENOMIC DNA]</scope>
    <source>
        <strain evidence="2 3">LLAN61</strain>
    </source>
</reference>
<dbReference type="GO" id="GO:0003676">
    <property type="term" value="F:nucleic acid binding"/>
    <property type="evidence" value="ECO:0007669"/>
    <property type="project" value="InterPro"/>
</dbReference>
<evidence type="ECO:0000313" key="2">
    <source>
        <dbReference type="EMBL" id="RCS25852.1"/>
    </source>
</evidence>
<dbReference type="GO" id="GO:0004519">
    <property type="term" value="F:endonuclease activity"/>
    <property type="evidence" value="ECO:0007669"/>
    <property type="project" value="UniProtKB-KW"/>
</dbReference>
<keyword evidence="2" id="KW-0540">Nuclease</keyword>
<dbReference type="InterPro" id="IPR002711">
    <property type="entry name" value="HNH"/>
</dbReference>
<dbReference type="RefSeq" id="WP_114438942.1">
    <property type="nucleotide sequence ID" value="NZ_QOZG01000001.1"/>
</dbReference>
<dbReference type="AlphaFoldDB" id="A0A368KBR4"/>
<keyword evidence="2" id="KW-0255">Endonuclease</keyword>
<dbReference type="CDD" id="cd00085">
    <property type="entry name" value="HNHc"/>
    <property type="match status" value="1"/>
</dbReference>
<accession>A0A368KBR4</accession>
<feature type="domain" description="HNH" evidence="1">
    <location>
        <begin position="48"/>
        <end position="81"/>
    </location>
</feature>
<dbReference type="GO" id="GO:0008270">
    <property type="term" value="F:zinc ion binding"/>
    <property type="evidence" value="ECO:0007669"/>
    <property type="project" value="InterPro"/>
</dbReference>
<dbReference type="EMBL" id="QOZG01000001">
    <property type="protein sequence ID" value="RCS25852.1"/>
    <property type="molecule type" value="Genomic_DNA"/>
</dbReference>
<proteinExistence type="predicted"/>
<dbReference type="Pfam" id="PF01844">
    <property type="entry name" value="HNH"/>
    <property type="match status" value="1"/>
</dbReference>
<evidence type="ECO:0000313" key="3">
    <source>
        <dbReference type="Proteomes" id="UP000253420"/>
    </source>
</evidence>
<organism evidence="2 3">
    <name type="scientific">Phyllobacterium salinisoli</name>
    <dbReference type="NCBI Taxonomy" id="1899321"/>
    <lineage>
        <taxon>Bacteria</taxon>
        <taxon>Pseudomonadati</taxon>
        <taxon>Pseudomonadota</taxon>
        <taxon>Alphaproteobacteria</taxon>
        <taxon>Hyphomicrobiales</taxon>
        <taxon>Phyllobacteriaceae</taxon>
        <taxon>Phyllobacterium</taxon>
    </lineage>
</organism>
<protein>
    <submittedName>
        <fullName evidence="2">HNH endonuclease</fullName>
    </submittedName>
</protein>
<dbReference type="InterPro" id="IPR003615">
    <property type="entry name" value="HNH_nuc"/>
</dbReference>
<dbReference type="Proteomes" id="UP000253420">
    <property type="component" value="Unassembled WGS sequence"/>
</dbReference>
<keyword evidence="3" id="KW-1185">Reference proteome</keyword>
<dbReference type="Gene3D" id="1.10.30.50">
    <property type="match status" value="1"/>
</dbReference>
<dbReference type="OrthoDB" id="64523at2"/>
<evidence type="ECO:0000259" key="1">
    <source>
        <dbReference type="Pfam" id="PF01844"/>
    </source>
</evidence>
<comment type="caution">
    <text evidence="2">The sequence shown here is derived from an EMBL/GenBank/DDBJ whole genome shotgun (WGS) entry which is preliminary data.</text>
</comment>
<name>A0A368KBR4_9HYPH</name>
<keyword evidence="2" id="KW-0378">Hydrolase</keyword>